<dbReference type="EMBL" id="JAWXYG010000008">
    <property type="protein sequence ID" value="KAK4265161.1"/>
    <property type="molecule type" value="Genomic_DNA"/>
</dbReference>
<evidence type="ECO:0000313" key="1">
    <source>
        <dbReference type="EMBL" id="KAK4265161.1"/>
    </source>
</evidence>
<organism evidence="1 2">
    <name type="scientific">Acacia crassicarpa</name>
    <name type="common">northern wattle</name>
    <dbReference type="NCBI Taxonomy" id="499986"/>
    <lineage>
        <taxon>Eukaryota</taxon>
        <taxon>Viridiplantae</taxon>
        <taxon>Streptophyta</taxon>
        <taxon>Embryophyta</taxon>
        <taxon>Tracheophyta</taxon>
        <taxon>Spermatophyta</taxon>
        <taxon>Magnoliopsida</taxon>
        <taxon>eudicotyledons</taxon>
        <taxon>Gunneridae</taxon>
        <taxon>Pentapetalae</taxon>
        <taxon>rosids</taxon>
        <taxon>fabids</taxon>
        <taxon>Fabales</taxon>
        <taxon>Fabaceae</taxon>
        <taxon>Caesalpinioideae</taxon>
        <taxon>mimosoid clade</taxon>
        <taxon>Acacieae</taxon>
        <taxon>Acacia</taxon>
    </lineage>
</organism>
<sequence>MSIEAMDTNNELKPRRSFSGKFLLKSLGCFREVNMERNMISAVTEKQSAISAVTAKRSNGCSPSSFGLPVLSSVPPGTWLDVAKETPATSAATTEQDSDVSLSHSLLFLTRSLCFSVKICSGVLSSLLVRKTKWDGAYTFTRCKY</sequence>
<dbReference type="Proteomes" id="UP001293593">
    <property type="component" value="Unassembled WGS sequence"/>
</dbReference>
<keyword evidence="2" id="KW-1185">Reference proteome</keyword>
<comment type="caution">
    <text evidence="1">The sequence shown here is derived from an EMBL/GenBank/DDBJ whole genome shotgun (WGS) entry which is preliminary data.</text>
</comment>
<name>A0AAE1J7G9_9FABA</name>
<dbReference type="AlphaFoldDB" id="A0AAE1J7G9"/>
<proteinExistence type="predicted"/>
<protein>
    <submittedName>
        <fullName evidence="1">Uncharacterized protein</fullName>
    </submittedName>
</protein>
<evidence type="ECO:0000313" key="2">
    <source>
        <dbReference type="Proteomes" id="UP001293593"/>
    </source>
</evidence>
<reference evidence="1" key="1">
    <citation type="submission" date="2023-10" db="EMBL/GenBank/DDBJ databases">
        <title>Chromosome-level genome of the transformable northern wattle, Acacia crassicarpa.</title>
        <authorList>
            <person name="Massaro I."/>
            <person name="Sinha N.R."/>
            <person name="Poethig S."/>
            <person name="Leichty A.R."/>
        </authorList>
    </citation>
    <scope>NUCLEOTIDE SEQUENCE</scope>
    <source>
        <strain evidence="1">Acra3RX</strain>
        <tissue evidence="1">Leaf</tissue>
    </source>
</reference>
<gene>
    <name evidence="1" type="ORF">QN277_026247</name>
</gene>
<accession>A0AAE1J7G9</accession>